<name>A0A0U1M6R8_TALIS</name>
<organism evidence="2 3">
    <name type="scientific">Talaromyces islandicus</name>
    <name type="common">Penicillium islandicum</name>
    <dbReference type="NCBI Taxonomy" id="28573"/>
    <lineage>
        <taxon>Eukaryota</taxon>
        <taxon>Fungi</taxon>
        <taxon>Dikarya</taxon>
        <taxon>Ascomycota</taxon>
        <taxon>Pezizomycotina</taxon>
        <taxon>Eurotiomycetes</taxon>
        <taxon>Eurotiomycetidae</taxon>
        <taxon>Eurotiales</taxon>
        <taxon>Trichocomaceae</taxon>
        <taxon>Talaromyces</taxon>
        <taxon>Talaromyces sect. Islandici</taxon>
    </lineage>
</organism>
<evidence type="ECO:0000313" key="3">
    <source>
        <dbReference type="Proteomes" id="UP000054383"/>
    </source>
</evidence>
<dbReference type="OMA" id="IRWAIEG"/>
<keyword evidence="3" id="KW-1185">Reference proteome</keyword>
<feature type="compositionally biased region" description="Polar residues" evidence="1">
    <location>
        <begin position="94"/>
        <end position="117"/>
    </location>
</feature>
<evidence type="ECO:0000313" key="2">
    <source>
        <dbReference type="EMBL" id="CRG91218.1"/>
    </source>
</evidence>
<dbReference type="Proteomes" id="UP000054383">
    <property type="component" value="Unassembled WGS sequence"/>
</dbReference>
<accession>A0A0U1M6R8</accession>
<proteinExistence type="predicted"/>
<dbReference type="OrthoDB" id="5244622at2759"/>
<feature type="region of interest" description="Disordered" evidence="1">
    <location>
        <begin position="44"/>
        <end position="68"/>
    </location>
</feature>
<feature type="region of interest" description="Disordered" evidence="1">
    <location>
        <begin position="86"/>
        <end position="118"/>
    </location>
</feature>
<gene>
    <name evidence="2" type="ORF">PISL3812_08266</name>
</gene>
<evidence type="ECO:0000256" key="1">
    <source>
        <dbReference type="SAM" id="MobiDB-lite"/>
    </source>
</evidence>
<protein>
    <submittedName>
        <fullName evidence="2">Uncharacterized protein</fullName>
    </submittedName>
</protein>
<dbReference type="STRING" id="28573.A0A0U1M6R8"/>
<dbReference type="GO" id="GO:0003676">
    <property type="term" value="F:nucleic acid binding"/>
    <property type="evidence" value="ECO:0007669"/>
    <property type="project" value="InterPro"/>
</dbReference>
<sequence length="416" mass="46637">MEATDPITKHRLELLERTVYALQAQHRLLEYRIQYIEGESKALRVQTAQGGDPPVTKQPPPSGSHQTAIVHHSCDLSDLVSFPVDEEPNEEHSTSQPVNIPTSQSILDEPSPISTPVLNPARMKRSVSSLRNSVANAIPFIPARVEASIKSPTKANETVTNGSATEASSEIWQRRKTPVPWDGTISWKILNIFRDSQEEKQAIHNAALMIGDGKLEDQWIFQYGLRYLPQPDDSDAYRTVRVEGLPRDITMDKLLAAVCYGDVYSIDLLNTFGVTGYHTARVVFLHQKSAFDFCKHAKKRGVYVQGVRIRATREKTATYPIGRGMRDAIGNHGCTRCVTIAKVDSSLLFARVKTLIEESFLKYSTEVLDQEGDTIHIRFHSMRAASFACQSLKSDRAFDHCWIDYSKDPCNRVPGI</sequence>
<dbReference type="SUPFAM" id="SSF54928">
    <property type="entry name" value="RNA-binding domain, RBD"/>
    <property type="match status" value="1"/>
</dbReference>
<dbReference type="AlphaFoldDB" id="A0A0U1M6R8"/>
<dbReference type="InterPro" id="IPR035979">
    <property type="entry name" value="RBD_domain_sf"/>
</dbReference>
<dbReference type="EMBL" id="CVMT01000009">
    <property type="protein sequence ID" value="CRG91218.1"/>
    <property type="molecule type" value="Genomic_DNA"/>
</dbReference>
<reference evidence="2 3" key="1">
    <citation type="submission" date="2015-04" db="EMBL/GenBank/DDBJ databases">
        <authorList>
            <person name="Syromyatnikov M.Y."/>
            <person name="Popov V.N."/>
        </authorList>
    </citation>
    <scope>NUCLEOTIDE SEQUENCE [LARGE SCALE GENOMIC DNA]</scope>
    <source>
        <strain evidence="2">WF-38-12</strain>
    </source>
</reference>